<name>A0A1F8GEQ9_9BACT</name>
<dbReference type="EMBL" id="MGKJ01000015">
    <property type="protein sequence ID" value="OGN23771.1"/>
    <property type="molecule type" value="Genomic_DNA"/>
</dbReference>
<dbReference type="STRING" id="1802695.A3A13_01850"/>
<dbReference type="Proteomes" id="UP000178911">
    <property type="component" value="Unassembled WGS sequence"/>
</dbReference>
<dbReference type="AlphaFoldDB" id="A0A1F8GEQ9"/>
<organism evidence="1 2">
    <name type="scientific">Candidatus Yanofskybacteria bacterium RIFCSPLOWO2_01_FULL_43_22</name>
    <dbReference type="NCBI Taxonomy" id="1802695"/>
    <lineage>
        <taxon>Bacteria</taxon>
        <taxon>Candidatus Yanofskyibacteriota</taxon>
    </lineage>
</organism>
<reference evidence="1 2" key="1">
    <citation type="journal article" date="2016" name="Nat. Commun.">
        <title>Thousands of microbial genomes shed light on interconnected biogeochemical processes in an aquifer system.</title>
        <authorList>
            <person name="Anantharaman K."/>
            <person name="Brown C.T."/>
            <person name="Hug L.A."/>
            <person name="Sharon I."/>
            <person name="Castelle C.J."/>
            <person name="Probst A.J."/>
            <person name="Thomas B.C."/>
            <person name="Singh A."/>
            <person name="Wilkins M.J."/>
            <person name="Karaoz U."/>
            <person name="Brodie E.L."/>
            <person name="Williams K.H."/>
            <person name="Hubbard S.S."/>
            <person name="Banfield J.F."/>
        </authorList>
    </citation>
    <scope>NUCLEOTIDE SEQUENCE [LARGE SCALE GENOMIC DNA]</scope>
</reference>
<sequence>MNDYRNSVLATLAYYDILDVSLTLFEVHRFLVNPARLSKIPARGPITWKQIDEELQTLVKLGVVQTKNGFYFIFNRHWLYDLRIEREKIAAQKWKKLLRTARWFQAVPYLRGMLASGSMALGNTNKESDFDVLVIAASGRIYTCRAFLSLAASLFRARRKRFDKVAPDKFCFNHHITDASMTISHESLYNAQTYIHLKPIFIDRRLFEEFYSSNSWLNKYIYNFQPANHFVHRSVKPNVFLRFVASFGELFLNNKLGDWVERLLKNYQQKRIKANPVTHERGGRIVFNDNELEFHPHSFEGKVIEKYNNSLRSLGIIPPEEERDSGLI</sequence>
<comment type="caution">
    <text evidence="1">The sequence shown here is derived from an EMBL/GenBank/DDBJ whole genome shotgun (WGS) entry which is preliminary data.</text>
</comment>
<proteinExistence type="predicted"/>
<accession>A0A1F8GEQ9</accession>
<evidence type="ECO:0000313" key="2">
    <source>
        <dbReference type="Proteomes" id="UP000178911"/>
    </source>
</evidence>
<evidence type="ECO:0000313" key="1">
    <source>
        <dbReference type="EMBL" id="OGN23771.1"/>
    </source>
</evidence>
<protein>
    <recommendedName>
        <fullName evidence="3">Polymerase nucleotidyl transferase domain-containing protein</fullName>
    </recommendedName>
</protein>
<evidence type="ECO:0008006" key="3">
    <source>
        <dbReference type="Google" id="ProtNLM"/>
    </source>
</evidence>
<gene>
    <name evidence="1" type="ORF">A3A13_01850</name>
</gene>